<dbReference type="EMBL" id="ANJA01003582">
    <property type="protein sequence ID" value="ETO62500.1"/>
    <property type="molecule type" value="Genomic_DNA"/>
</dbReference>
<dbReference type="AlphaFoldDB" id="A0A080Z789"/>
<protein>
    <submittedName>
        <fullName evidence="1">Uncharacterized protein</fullName>
    </submittedName>
</protein>
<reference evidence="1 2" key="1">
    <citation type="submission" date="2013-11" db="EMBL/GenBank/DDBJ databases">
        <title>The Genome Sequence of Phytophthora parasitica P1976.</title>
        <authorList>
            <consortium name="The Broad Institute Genomics Platform"/>
            <person name="Russ C."/>
            <person name="Tyler B."/>
            <person name="Panabieres F."/>
            <person name="Shan W."/>
            <person name="Tripathy S."/>
            <person name="Grunwald N."/>
            <person name="Machado M."/>
            <person name="Johnson C.S."/>
            <person name="Walker B."/>
            <person name="Young S."/>
            <person name="Zeng Q."/>
            <person name="Gargeya S."/>
            <person name="Fitzgerald M."/>
            <person name="Haas B."/>
            <person name="Abouelleil A."/>
            <person name="Allen A.W."/>
            <person name="Alvarado L."/>
            <person name="Arachchi H.M."/>
            <person name="Berlin A.M."/>
            <person name="Chapman S.B."/>
            <person name="Gainer-Dewar J."/>
            <person name="Goldberg J."/>
            <person name="Griggs A."/>
            <person name="Gujja S."/>
            <person name="Hansen M."/>
            <person name="Howarth C."/>
            <person name="Imamovic A."/>
            <person name="Ireland A."/>
            <person name="Larimer J."/>
            <person name="McCowan C."/>
            <person name="Murphy C."/>
            <person name="Pearson M."/>
            <person name="Poon T.W."/>
            <person name="Priest M."/>
            <person name="Roberts A."/>
            <person name="Saif S."/>
            <person name="Shea T."/>
            <person name="Sisk P."/>
            <person name="Sykes S."/>
            <person name="Wortman J."/>
            <person name="Nusbaum C."/>
            <person name="Birren B."/>
        </authorList>
    </citation>
    <scope>NUCLEOTIDE SEQUENCE [LARGE SCALE GENOMIC DNA]</scope>
    <source>
        <strain evidence="1 2">P1976</strain>
    </source>
</reference>
<evidence type="ECO:0000313" key="2">
    <source>
        <dbReference type="Proteomes" id="UP000028582"/>
    </source>
</evidence>
<name>A0A080Z789_PHYNI</name>
<evidence type="ECO:0000313" key="1">
    <source>
        <dbReference type="EMBL" id="ETO62500.1"/>
    </source>
</evidence>
<proteinExistence type="predicted"/>
<sequence length="63" mass="7499">MVRCVWTRRRQKKVDKTETCDERVKRREHVAWEVEVSNSKQQTVAIKVVNTQTFGWSGNCDFI</sequence>
<comment type="caution">
    <text evidence="1">The sequence shown here is derived from an EMBL/GenBank/DDBJ whole genome shotgun (WGS) entry which is preliminary data.</text>
</comment>
<organism evidence="1 2">
    <name type="scientific">Phytophthora nicotianae P1976</name>
    <dbReference type="NCBI Taxonomy" id="1317066"/>
    <lineage>
        <taxon>Eukaryota</taxon>
        <taxon>Sar</taxon>
        <taxon>Stramenopiles</taxon>
        <taxon>Oomycota</taxon>
        <taxon>Peronosporomycetes</taxon>
        <taxon>Peronosporales</taxon>
        <taxon>Peronosporaceae</taxon>
        <taxon>Phytophthora</taxon>
    </lineage>
</organism>
<dbReference type="Proteomes" id="UP000028582">
    <property type="component" value="Unassembled WGS sequence"/>
</dbReference>
<gene>
    <name evidence="1" type="ORF">F444_19603</name>
</gene>
<accession>A0A080Z789</accession>